<dbReference type="InterPro" id="IPR021525">
    <property type="entry name" value="DUF3189"/>
</dbReference>
<dbReference type="STRING" id="1123382.SAMN02745221_01551"/>
<keyword evidence="2" id="KW-1185">Reference proteome</keyword>
<organism evidence="1 2">
    <name type="scientific">Thermosyntropha lipolytica DSM 11003</name>
    <dbReference type="NCBI Taxonomy" id="1123382"/>
    <lineage>
        <taxon>Bacteria</taxon>
        <taxon>Bacillati</taxon>
        <taxon>Bacillota</taxon>
        <taxon>Clostridia</taxon>
        <taxon>Eubacteriales</taxon>
        <taxon>Syntrophomonadaceae</taxon>
        <taxon>Thermosyntropha</taxon>
    </lineage>
</organism>
<dbReference type="AlphaFoldDB" id="A0A1M5PRC8"/>
<dbReference type="EMBL" id="FQWY01000025">
    <property type="protein sequence ID" value="SHH04328.1"/>
    <property type="molecule type" value="Genomic_DNA"/>
</dbReference>
<dbReference type="Pfam" id="PF11385">
    <property type="entry name" value="DUF3189"/>
    <property type="match status" value="1"/>
</dbReference>
<evidence type="ECO:0000313" key="2">
    <source>
        <dbReference type="Proteomes" id="UP000242329"/>
    </source>
</evidence>
<evidence type="ECO:0000313" key="1">
    <source>
        <dbReference type="EMBL" id="SHH04328.1"/>
    </source>
</evidence>
<gene>
    <name evidence="1" type="ORF">SAMN02745221_01551</name>
</gene>
<name>A0A1M5PRC8_9FIRM</name>
<dbReference type="Proteomes" id="UP000242329">
    <property type="component" value="Unassembled WGS sequence"/>
</dbReference>
<dbReference type="OrthoDB" id="1680616at2"/>
<dbReference type="RefSeq" id="WP_159432318.1">
    <property type="nucleotide sequence ID" value="NZ_FQWY01000025.1"/>
</dbReference>
<evidence type="ECO:0008006" key="3">
    <source>
        <dbReference type="Google" id="ProtNLM"/>
    </source>
</evidence>
<sequence>MVKIKFVYFDYGGSHSSVIAAHIHAGNLKGSRMPSSSELMELPFFDKTTPDNLGRLYLVGRDEKGNEIYILGSQNSNFEPVLRSLAALLELDKDFVFVCTMPYVNPLLRLGGFLSRRLSLPLVGRPLVILGAKWAFPHLRHLVEKVKIQTL</sequence>
<proteinExistence type="predicted"/>
<reference evidence="2" key="1">
    <citation type="submission" date="2016-11" db="EMBL/GenBank/DDBJ databases">
        <authorList>
            <person name="Varghese N."/>
            <person name="Submissions S."/>
        </authorList>
    </citation>
    <scope>NUCLEOTIDE SEQUENCE [LARGE SCALE GENOMIC DNA]</scope>
    <source>
        <strain evidence="2">DSM 11003</strain>
    </source>
</reference>
<accession>A0A1M5PRC8</accession>
<protein>
    <recommendedName>
        <fullName evidence="3">DUF3189 family protein</fullName>
    </recommendedName>
</protein>